<dbReference type="PROSITE" id="PS51272">
    <property type="entry name" value="SLH"/>
    <property type="match status" value="3"/>
</dbReference>
<feature type="domain" description="SLH" evidence="2">
    <location>
        <begin position="632"/>
        <end position="704"/>
    </location>
</feature>
<evidence type="ECO:0000259" key="2">
    <source>
        <dbReference type="PROSITE" id="PS51272"/>
    </source>
</evidence>
<dbReference type="RefSeq" id="WP_147327642.1">
    <property type="nucleotide sequence ID" value="NZ_QSRJ01000012.1"/>
</dbReference>
<evidence type="ECO:0000313" key="4">
    <source>
        <dbReference type="Proteomes" id="UP000260943"/>
    </source>
</evidence>
<feature type="non-terminal residue" evidence="3">
    <location>
        <position position="1"/>
    </location>
</feature>
<sequence>ASLVGALSIGAPAVAFATDTNSGIELLTADANKDFSNGKATLATGGTLSEGKITAVANGNVIDIKVSKVTTATGNAETIDTKYSQSIVKADSEGKPTGEYVSKIVDPGKYCIEIKALAGDYKGAVIYVPVSVTAKEFGTIGVYEVNPSNNADLNDTTFYFTGSSLKLGITNDDVEMTEGVDYKVKFLKSGSSIDAAGVEVKDADTYYAVVTGLGKYAGQEAKLKDFVVNRFDLETSEVEVDPVIASNALPSASRVYRTDDKYVTELDPSLVKLTLASGIFSEAKEYNFIASPKTDKDPNFAVDDKGDSKTKKVSVHKYKEEGSVLYGDEALPSTFSTNLADKNPVKFDRSKVSAVYGKDKDKTFIDNIKITVTDSEGTVVSADGNGTWNETPGVYTVKVVATASDHSAAAVDTCTVTVKAKSVDADANVYVKYGDKVVTDVTVDFGTAVSPSNFTVHGVDGEDYEGLTDSLTMKLYNAKGEEVTSATDAGVYTLKVTSSKYELTGTTEVKVTVNKLDLSNVKIDGDAVDTKFGFTYVKVGNVALKGLNLKYLQGVDANSNGKLDDWKQFNQIDKTFEEIDGVKSVWQKLDEKTGQWADVNQVSANETGKFRCVVSPMNDSVTKNVSFATAEGTVFEFYVLDEDLKYADVLPTDWWFNSVNDADGLMNGYEGTSIFGAQDKLTRGQVAVILYNMAGGKNSELLPEGSYNEIFGWTSFDDVNGKEYYGKAIAWAKKAGVVNGYADGTFRPDNDISREEFACMLANFAKKFNAFQGVDVDEVLDDYTDGASVSDWAKESVAWAAKNKIMGKTGSITPASMITRAEAAAMAVDSNLRLDK</sequence>
<proteinExistence type="predicted"/>
<feature type="domain" description="SLH" evidence="2">
    <location>
        <begin position="780"/>
        <end position="836"/>
    </location>
</feature>
<dbReference type="Pfam" id="PF00395">
    <property type="entry name" value="SLH"/>
    <property type="match status" value="2"/>
</dbReference>
<name>A0A3E4QPH1_9ACTN</name>
<feature type="signal peptide" evidence="1">
    <location>
        <begin position="1"/>
        <end position="17"/>
    </location>
</feature>
<dbReference type="EMBL" id="QSRJ01000012">
    <property type="protein sequence ID" value="RGL08118.1"/>
    <property type="molecule type" value="Genomic_DNA"/>
</dbReference>
<dbReference type="InterPro" id="IPR001119">
    <property type="entry name" value="SLH_dom"/>
</dbReference>
<accession>A0A3E4QPH1</accession>
<evidence type="ECO:0000313" key="3">
    <source>
        <dbReference type="EMBL" id="RGL08118.1"/>
    </source>
</evidence>
<feature type="chain" id="PRO_5038838526" evidence="1">
    <location>
        <begin position="18"/>
        <end position="836"/>
    </location>
</feature>
<dbReference type="AlphaFoldDB" id="A0A3E4QPH1"/>
<reference evidence="3 4" key="1">
    <citation type="submission" date="2018-08" db="EMBL/GenBank/DDBJ databases">
        <title>A genome reference for cultivated species of the human gut microbiota.</title>
        <authorList>
            <person name="Zou Y."/>
            <person name="Xue W."/>
            <person name="Luo G."/>
        </authorList>
    </citation>
    <scope>NUCLEOTIDE SEQUENCE [LARGE SCALE GENOMIC DNA]</scope>
    <source>
        <strain evidence="3 4">TF08-14</strain>
    </source>
</reference>
<keyword evidence="1" id="KW-0732">Signal</keyword>
<organism evidence="3 4">
    <name type="scientific">Collinsella tanakaei</name>
    <dbReference type="NCBI Taxonomy" id="626935"/>
    <lineage>
        <taxon>Bacteria</taxon>
        <taxon>Bacillati</taxon>
        <taxon>Actinomycetota</taxon>
        <taxon>Coriobacteriia</taxon>
        <taxon>Coriobacteriales</taxon>
        <taxon>Coriobacteriaceae</taxon>
        <taxon>Collinsella</taxon>
    </lineage>
</organism>
<gene>
    <name evidence="3" type="ORF">DXC81_09300</name>
</gene>
<dbReference type="Proteomes" id="UP000260943">
    <property type="component" value="Unassembled WGS sequence"/>
</dbReference>
<comment type="caution">
    <text evidence="3">The sequence shown here is derived from an EMBL/GenBank/DDBJ whole genome shotgun (WGS) entry which is preliminary data.</text>
</comment>
<evidence type="ECO:0000256" key="1">
    <source>
        <dbReference type="SAM" id="SignalP"/>
    </source>
</evidence>
<feature type="domain" description="SLH" evidence="2">
    <location>
        <begin position="712"/>
        <end position="775"/>
    </location>
</feature>
<protein>
    <submittedName>
        <fullName evidence="3">S-layer homology domain-containing protein</fullName>
    </submittedName>
</protein>